<reference evidence="7 8" key="1">
    <citation type="submission" date="2023-07" db="EMBL/GenBank/DDBJ databases">
        <authorList>
            <person name="Lian W.-H."/>
        </authorList>
    </citation>
    <scope>NUCLEOTIDE SEQUENCE [LARGE SCALE GENOMIC DNA]</scope>
    <source>
        <strain evidence="7 8">SYSU DXS3180</strain>
    </source>
</reference>
<keyword evidence="5" id="KW-0175">Coiled coil</keyword>
<feature type="coiled-coil region" evidence="5">
    <location>
        <begin position="220"/>
        <end position="271"/>
    </location>
</feature>
<dbReference type="PANTHER" id="PTHR30386:SF26">
    <property type="entry name" value="TRANSPORT PROTEIN COMB"/>
    <property type="match status" value="1"/>
</dbReference>
<evidence type="ECO:0000256" key="4">
    <source>
        <dbReference type="ARBA" id="ARBA00023136"/>
    </source>
</evidence>
<evidence type="ECO:0000256" key="3">
    <source>
        <dbReference type="ARBA" id="ARBA00022989"/>
    </source>
</evidence>
<dbReference type="InterPro" id="IPR050739">
    <property type="entry name" value="MFP"/>
</dbReference>
<evidence type="ECO:0000256" key="2">
    <source>
        <dbReference type="ARBA" id="ARBA00022692"/>
    </source>
</evidence>
<proteinExistence type="predicted"/>
<accession>A0ABV3ZA04</accession>
<organism evidence="7 8">
    <name type="scientific">Danxiaibacter flavus</name>
    <dbReference type="NCBI Taxonomy" id="3049108"/>
    <lineage>
        <taxon>Bacteria</taxon>
        <taxon>Pseudomonadati</taxon>
        <taxon>Bacteroidota</taxon>
        <taxon>Chitinophagia</taxon>
        <taxon>Chitinophagales</taxon>
        <taxon>Chitinophagaceae</taxon>
        <taxon>Danxiaibacter</taxon>
    </lineage>
</organism>
<dbReference type="Gene3D" id="2.40.30.170">
    <property type="match status" value="1"/>
</dbReference>
<evidence type="ECO:0000313" key="7">
    <source>
        <dbReference type="EMBL" id="MEX6686683.1"/>
    </source>
</evidence>
<gene>
    <name evidence="7" type="ORF">QTN47_04215</name>
</gene>
<name>A0ABV3ZA04_9BACT</name>
<feature type="transmembrane region" description="Helical" evidence="6">
    <location>
        <begin position="32"/>
        <end position="54"/>
    </location>
</feature>
<keyword evidence="2 6" id="KW-0812">Transmembrane</keyword>
<evidence type="ECO:0000256" key="5">
    <source>
        <dbReference type="SAM" id="Coils"/>
    </source>
</evidence>
<comment type="caution">
    <text evidence="7">The sequence shown here is derived from an EMBL/GenBank/DDBJ whole genome shotgun (WGS) entry which is preliminary data.</text>
</comment>
<evidence type="ECO:0000256" key="6">
    <source>
        <dbReference type="SAM" id="Phobius"/>
    </source>
</evidence>
<dbReference type="Proteomes" id="UP001560573">
    <property type="component" value="Unassembled WGS sequence"/>
</dbReference>
<sequence>MQAEKEAVMHLSLRQHRSEEVTHILERMPNRFGTVICVIVFVLVSAMLFFGWIIKYPDVLRGEVTINNLSAPVKLVSNSEGRLSLLTDTGKYVNESDYIAVIKNPAGIIDVLHVDSLVKNVDIRKLAYNVHRHYFPETVSIGEINQPYFDFLTSLYQYLDYYHEKPFEIQRSILQKQSLSQQSLLRNAHNNYKTEHEKYKLSQGFYYRDSILFHQKVISADEFEKNKLALENGKQQYEALERDITSSKYQIEETNSKIQQLNVQQIEKEHNLEIILYNAYYRLVDAIRQWEHKYVFVAPFAGKVEFLNFWKNNDYIEKGTETFSIIPETSALRGQVHLPTSGAGKIKVGQDVIVKLDDYPYIQFGSIQGRVQGISLIANQQMNVNNQRVTNYLVTISFPNSLKTNYGSLLKFRSEARGTAEIITEKRRLIERIFDNLKYSVH</sequence>
<keyword evidence="4 6" id="KW-0472">Membrane</keyword>
<dbReference type="RefSeq" id="WP_369328079.1">
    <property type="nucleotide sequence ID" value="NZ_JAULBC010000001.1"/>
</dbReference>
<keyword evidence="8" id="KW-1185">Reference proteome</keyword>
<dbReference type="PANTHER" id="PTHR30386">
    <property type="entry name" value="MEMBRANE FUSION SUBUNIT OF EMRAB-TOLC MULTIDRUG EFFLUX PUMP"/>
    <property type="match status" value="1"/>
</dbReference>
<comment type="subcellular location">
    <subcellularLocation>
        <location evidence="1">Membrane</location>
        <topology evidence="1">Single-pass membrane protein</topology>
    </subcellularLocation>
</comment>
<keyword evidence="3 6" id="KW-1133">Transmembrane helix</keyword>
<protein>
    <submittedName>
        <fullName evidence="7">HlyD family efflux transporter periplasmic adaptor subunit</fullName>
    </submittedName>
</protein>
<evidence type="ECO:0000256" key="1">
    <source>
        <dbReference type="ARBA" id="ARBA00004167"/>
    </source>
</evidence>
<evidence type="ECO:0000313" key="8">
    <source>
        <dbReference type="Proteomes" id="UP001560573"/>
    </source>
</evidence>
<dbReference type="EMBL" id="JAULBC010000001">
    <property type="protein sequence ID" value="MEX6686683.1"/>
    <property type="molecule type" value="Genomic_DNA"/>
</dbReference>